<name>A0A165DVW5_EXIGL</name>
<organism evidence="2 3">
    <name type="scientific">Exidia glandulosa HHB12029</name>
    <dbReference type="NCBI Taxonomy" id="1314781"/>
    <lineage>
        <taxon>Eukaryota</taxon>
        <taxon>Fungi</taxon>
        <taxon>Dikarya</taxon>
        <taxon>Basidiomycota</taxon>
        <taxon>Agaricomycotina</taxon>
        <taxon>Agaricomycetes</taxon>
        <taxon>Auriculariales</taxon>
        <taxon>Exidiaceae</taxon>
        <taxon>Exidia</taxon>
    </lineage>
</organism>
<gene>
    <name evidence="2" type="ORF">EXIGLDRAFT_775537</name>
</gene>
<feature type="region of interest" description="Disordered" evidence="1">
    <location>
        <begin position="118"/>
        <end position="137"/>
    </location>
</feature>
<reference evidence="2 3" key="1">
    <citation type="journal article" date="2016" name="Mol. Biol. Evol.">
        <title>Comparative Genomics of Early-Diverging Mushroom-Forming Fungi Provides Insights into the Origins of Lignocellulose Decay Capabilities.</title>
        <authorList>
            <person name="Nagy L.G."/>
            <person name="Riley R."/>
            <person name="Tritt A."/>
            <person name="Adam C."/>
            <person name="Daum C."/>
            <person name="Floudas D."/>
            <person name="Sun H."/>
            <person name="Yadav J.S."/>
            <person name="Pangilinan J."/>
            <person name="Larsson K.H."/>
            <person name="Matsuura K."/>
            <person name="Barry K."/>
            <person name="Labutti K."/>
            <person name="Kuo R."/>
            <person name="Ohm R.A."/>
            <person name="Bhattacharya S.S."/>
            <person name="Shirouzu T."/>
            <person name="Yoshinaga Y."/>
            <person name="Martin F.M."/>
            <person name="Grigoriev I.V."/>
            <person name="Hibbett D.S."/>
        </authorList>
    </citation>
    <scope>NUCLEOTIDE SEQUENCE [LARGE SCALE GENOMIC DNA]</scope>
    <source>
        <strain evidence="2 3">HHB12029</strain>
    </source>
</reference>
<evidence type="ECO:0008006" key="4">
    <source>
        <dbReference type="Google" id="ProtNLM"/>
    </source>
</evidence>
<evidence type="ECO:0000256" key="1">
    <source>
        <dbReference type="SAM" id="MobiDB-lite"/>
    </source>
</evidence>
<dbReference type="Proteomes" id="UP000077266">
    <property type="component" value="Unassembled WGS sequence"/>
</dbReference>
<evidence type="ECO:0000313" key="2">
    <source>
        <dbReference type="EMBL" id="KZV85485.1"/>
    </source>
</evidence>
<dbReference type="EMBL" id="KV426187">
    <property type="protein sequence ID" value="KZV85485.1"/>
    <property type="molecule type" value="Genomic_DNA"/>
</dbReference>
<evidence type="ECO:0000313" key="3">
    <source>
        <dbReference type="Proteomes" id="UP000077266"/>
    </source>
</evidence>
<dbReference type="InParanoid" id="A0A165DVW5"/>
<keyword evidence="3" id="KW-1185">Reference proteome</keyword>
<feature type="region of interest" description="Disordered" evidence="1">
    <location>
        <begin position="181"/>
        <end position="201"/>
    </location>
</feature>
<feature type="compositionally biased region" description="Pro residues" evidence="1">
    <location>
        <begin position="118"/>
        <end position="127"/>
    </location>
</feature>
<protein>
    <recommendedName>
        <fullName evidence="4">F-box domain-containing protein</fullName>
    </recommendedName>
</protein>
<proteinExistence type="predicted"/>
<sequence>MSLHDSELETVRSLIKTIVGHPRTGGPASGDQSPRDVGSCIAQVIEGITPYIFQETAEHPSPLSASQRISVLVTVLTLLLRVTTRSADDSALMMALHQIWQASSDVVNGLDALYSPAAPPPLPPSAPQPTMGGNSHPSLAQHSVHNTVHTAVYAQSIPSYPPTAPTNTGSRLPPVPARTALMAPESSRRGPQRRSGGSVHGYQPYPLAAVRLRPSLPATIHPTPVEAHQALTSFIPPPATTSLASALAVPPSVATTPAQTETTHEQRVEAAWLKIFEVFTGDIDSLLLVSWVCPRWRAMVRSLRRQHGFITNVSPSQFRHLHWVLALSGNNDVTLDLKFTDDTQLPALYDIAAVMHRVVKLGIRTRGNYRLPDEDVERVLVSNSPRLRSVDLDYGSTKKLPSGIFGGAACKLTSASVSLAQLQPDEIITGLTEVCEQIQTLRIPLPLDADAHQFLCAANIFAWYPSISTLRLDGPFPGAGQSAPSGTSTSADGRGDVLFIDRIDIREQPDSAQATLATLHALGASKSTSVTVRDASQLVGAKLTSQITRPTELAVVEDNDGTRYNVVAGTGRTRICTGKNYTLPLRSLGASITTMTFPLDMDAKLFTAFISLPKSAPKLQFMRFLVRSTGCPPSYKNVLKENFPPWKCLDLEEVHLVARVSYTGDPQPSFRPRIPARQLLDFARRQLNVPHRFRAVMDGVSFSDPLCSTAVQSLLEAVDLEWR</sequence>
<accession>A0A165DVW5</accession>
<dbReference type="AlphaFoldDB" id="A0A165DVW5"/>